<dbReference type="Pfam" id="PF13458">
    <property type="entry name" value="Peripla_BP_6"/>
    <property type="match status" value="1"/>
</dbReference>
<evidence type="ECO:0000259" key="4">
    <source>
        <dbReference type="Pfam" id="PF13458"/>
    </source>
</evidence>
<dbReference type="CDD" id="cd06343">
    <property type="entry name" value="PBP1_ABC_ligand_binding-like"/>
    <property type="match status" value="1"/>
</dbReference>
<evidence type="ECO:0000256" key="3">
    <source>
        <dbReference type="SAM" id="SignalP"/>
    </source>
</evidence>
<dbReference type="KEGG" id="dmp:FAK_31870"/>
<evidence type="ECO:0000313" key="6">
    <source>
        <dbReference type="Proteomes" id="UP001366166"/>
    </source>
</evidence>
<keyword evidence="2 3" id="KW-0732">Signal</keyword>
<gene>
    <name evidence="5" type="ORF">FAK_31870</name>
</gene>
<evidence type="ECO:0000256" key="2">
    <source>
        <dbReference type="ARBA" id="ARBA00022729"/>
    </source>
</evidence>
<dbReference type="InterPro" id="IPR028081">
    <property type="entry name" value="Leu-bd"/>
</dbReference>
<dbReference type="InterPro" id="IPR028082">
    <property type="entry name" value="Peripla_BP_I"/>
</dbReference>
<dbReference type="PANTHER" id="PTHR47235">
    <property type="entry name" value="BLR6548 PROTEIN"/>
    <property type="match status" value="1"/>
</dbReference>
<dbReference type="Gene3D" id="3.40.50.2300">
    <property type="match status" value="2"/>
</dbReference>
<dbReference type="SUPFAM" id="SSF53822">
    <property type="entry name" value="Periplasmic binding protein-like I"/>
    <property type="match status" value="1"/>
</dbReference>
<reference evidence="6" key="1">
    <citation type="journal article" date="2023" name="Arch. Microbiol.">
        <title>Desulfoferula mesophilus gen. nov. sp. nov., a mesophilic sulfate-reducing bacterium isolated from a brackish lake sediment.</title>
        <authorList>
            <person name="Watanabe T."/>
            <person name="Yabe T."/>
            <person name="Tsuji J.M."/>
            <person name="Fukui M."/>
        </authorList>
    </citation>
    <scope>NUCLEOTIDE SEQUENCE [LARGE SCALE GENOMIC DNA]</scope>
    <source>
        <strain evidence="6">12FAK</strain>
    </source>
</reference>
<feature type="chain" id="PRO_5043975656" evidence="3">
    <location>
        <begin position="23"/>
        <end position="399"/>
    </location>
</feature>
<organism evidence="5 6">
    <name type="scientific">Desulfoferula mesophila</name>
    <dbReference type="NCBI Taxonomy" id="3058419"/>
    <lineage>
        <taxon>Bacteria</taxon>
        <taxon>Pseudomonadati</taxon>
        <taxon>Thermodesulfobacteriota</taxon>
        <taxon>Desulfarculia</taxon>
        <taxon>Desulfarculales</taxon>
        <taxon>Desulfarculaceae</taxon>
        <taxon>Desulfoferula</taxon>
    </lineage>
</organism>
<comment type="similarity">
    <text evidence="1">Belongs to the leucine-binding protein family.</text>
</comment>
<accession>A0AAU9EQI1</accession>
<dbReference type="AlphaFoldDB" id="A0AAU9EQI1"/>
<feature type="domain" description="Leucine-binding protein" evidence="4">
    <location>
        <begin position="32"/>
        <end position="372"/>
    </location>
</feature>
<proteinExistence type="inferred from homology"/>
<feature type="signal peptide" evidence="3">
    <location>
        <begin position="1"/>
        <end position="22"/>
    </location>
</feature>
<sequence>MKKLLWLMVLVLSLALAGAAGAAGVQGVTDTSIKIGQWGPQTGPAALWGAVARGTGVYFELINSEGGINGRKIEYFMRDDGYNPNRTKAIAKELWEQEKIWGFACGVGTSPGMAVMPYIIKNNIPWVGMATGSPHWTQPLKKNIFGVYPLYPDEAQILTSYAIDTLGKKKIAFFYQNDDYGKGGLEGAVRELKKRGMTLAADVPVEVGETDLASHVLKMKKAGADCVIMWVYPKHAAIVLGTAAKLGYKPQWMACSTLSDVALMFKITKGLWNGMIFGNFAELPDSKSPLMVKYQAAQKKFAPKERWGVFFYAGFGFVEPMVEGIKRAGKDLSVGNFIKAMESLKDFQGIMGPITYGPERRQGIKKVFLAKCVPATMEVNGKKVTYGKGQRLSDWIGVE</sequence>
<protein>
    <submittedName>
        <fullName evidence="5">Branched-chain amino acid ABC transporter substrate-binding protein</fullName>
    </submittedName>
</protein>
<dbReference type="PANTHER" id="PTHR47235:SF1">
    <property type="entry name" value="BLR6548 PROTEIN"/>
    <property type="match status" value="1"/>
</dbReference>
<dbReference type="EMBL" id="AP028679">
    <property type="protein sequence ID" value="BEQ16121.1"/>
    <property type="molecule type" value="Genomic_DNA"/>
</dbReference>
<name>A0AAU9EQI1_9BACT</name>
<dbReference type="RefSeq" id="WP_338601502.1">
    <property type="nucleotide sequence ID" value="NZ_AP028679.1"/>
</dbReference>
<evidence type="ECO:0000256" key="1">
    <source>
        <dbReference type="ARBA" id="ARBA00010062"/>
    </source>
</evidence>
<keyword evidence="6" id="KW-1185">Reference proteome</keyword>
<evidence type="ECO:0000313" key="5">
    <source>
        <dbReference type="EMBL" id="BEQ16121.1"/>
    </source>
</evidence>
<dbReference type="Proteomes" id="UP001366166">
    <property type="component" value="Chromosome"/>
</dbReference>